<evidence type="ECO:0000313" key="5">
    <source>
        <dbReference type="Proteomes" id="UP000031057"/>
    </source>
</evidence>
<comment type="caution">
    <text evidence="4">The sequence shown here is derived from an EMBL/GenBank/DDBJ whole genome shotgun (WGS) entry which is preliminary data.</text>
</comment>
<accession>A0A0B1ZM29</accession>
<proteinExistence type="predicted"/>
<organism evidence="4 5">
    <name type="scientific">Novosphingobium malaysiense</name>
    <dbReference type="NCBI Taxonomy" id="1348853"/>
    <lineage>
        <taxon>Bacteria</taxon>
        <taxon>Pseudomonadati</taxon>
        <taxon>Pseudomonadota</taxon>
        <taxon>Alphaproteobacteria</taxon>
        <taxon>Sphingomonadales</taxon>
        <taxon>Sphingomonadaceae</taxon>
        <taxon>Novosphingobium</taxon>
    </lineage>
</organism>
<evidence type="ECO:0000313" key="4">
    <source>
        <dbReference type="EMBL" id="KHK90248.1"/>
    </source>
</evidence>
<evidence type="ECO:0000259" key="3">
    <source>
        <dbReference type="PROSITE" id="PS50977"/>
    </source>
</evidence>
<dbReference type="Gene3D" id="1.10.357.10">
    <property type="entry name" value="Tetracycline Repressor, domain 2"/>
    <property type="match status" value="1"/>
</dbReference>
<name>A0A0B1ZM29_9SPHN</name>
<feature type="DNA-binding region" description="H-T-H motif" evidence="2">
    <location>
        <begin position="61"/>
        <end position="80"/>
    </location>
</feature>
<dbReference type="GO" id="GO:0003700">
    <property type="term" value="F:DNA-binding transcription factor activity"/>
    <property type="evidence" value="ECO:0007669"/>
    <property type="project" value="TreeGrafter"/>
</dbReference>
<evidence type="ECO:0000256" key="1">
    <source>
        <dbReference type="ARBA" id="ARBA00023125"/>
    </source>
</evidence>
<dbReference type="GO" id="GO:0000976">
    <property type="term" value="F:transcription cis-regulatory region binding"/>
    <property type="evidence" value="ECO:0007669"/>
    <property type="project" value="TreeGrafter"/>
</dbReference>
<dbReference type="EMBL" id="JTDI01000005">
    <property type="protein sequence ID" value="KHK90248.1"/>
    <property type="molecule type" value="Genomic_DNA"/>
</dbReference>
<dbReference type="PROSITE" id="PS50977">
    <property type="entry name" value="HTH_TETR_2"/>
    <property type="match status" value="1"/>
</dbReference>
<dbReference type="InterPro" id="IPR009057">
    <property type="entry name" value="Homeodomain-like_sf"/>
</dbReference>
<dbReference type="InterPro" id="IPR050109">
    <property type="entry name" value="HTH-type_TetR-like_transc_reg"/>
</dbReference>
<reference evidence="4 5" key="1">
    <citation type="submission" date="2014-10" db="EMBL/GenBank/DDBJ databases">
        <title>Genome sequence of Novosphingobium malaysiense MUSC 273(T).</title>
        <authorList>
            <person name="Lee L.-H."/>
        </authorList>
    </citation>
    <scope>NUCLEOTIDE SEQUENCE [LARGE SCALE GENOMIC DNA]</scope>
    <source>
        <strain evidence="4 5">MUSC 273</strain>
    </source>
</reference>
<dbReference type="SUPFAM" id="SSF46689">
    <property type="entry name" value="Homeodomain-like"/>
    <property type="match status" value="1"/>
</dbReference>
<gene>
    <name evidence="4" type="ORF">LK12_16505</name>
</gene>
<dbReference type="RefSeq" id="WP_039286393.1">
    <property type="nucleotide sequence ID" value="NZ_JTDI01000005.1"/>
</dbReference>
<dbReference type="PANTHER" id="PTHR30055:SF226">
    <property type="entry name" value="HTH-TYPE TRANSCRIPTIONAL REGULATOR PKSA"/>
    <property type="match status" value="1"/>
</dbReference>
<dbReference type="InterPro" id="IPR001647">
    <property type="entry name" value="HTH_TetR"/>
</dbReference>
<feature type="domain" description="HTH tetR-type" evidence="3">
    <location>
        <begin position="38"/>
        <end position="98"/>
    </location>
</feature>
<dbReference type="Proteomes" id="UP000031057">
    <property type="component" value="Unassembled WGS sequence"/>
</dbReference>
<keyword evidence="1 2" id="KW-0238">DNA-binding</keyword>
<dbReference type="AlphaFoldDB" id="A0A0B1ZM29"/>
<dbReference type="PANTHER" id="PTHR30055">
    <property type="entry name" value="HTH-TYPE TRANSCRIPTIONAL REGULATOR RUTR"/>
    <property type="match status" value="1"/>
</dbReference>
<protein>
    <recommendedName>
        <fullName evidence="3">HTH tetR-type domain-containing protein</fullName>
    </recommendedName>
</protein>
<keyword evidence="5" id="KW-1185">Reference proteome</keyword>
<sequence>MASRAETGKLDEVTLGIDPFTALLVKDEPGGGRSLRRQRRRRAMALAVTRKVLAESPEQFTMRRVAEECGVTVQTLRNGFGRREDLLVAAFNDHTSAVWRALDRTSRGPFLFLDLALVYHRCAAQTPHFLRAMVMCAMASTRPLALAQRHGATIKSAHLRSLAQSGTLRTGVDAQALGAHITRLNTFMMYEWAQGGTAAELRRAMIDGNRLLLMGALTGHAAADVEAWEPACLDG</sequence>
<evidence type="ECO:0000256" key="2">
    <source>
        <dbReference type="PROSITE-ProRule" id="PRU00335"/>
    </source>
</evidence>
<dbReference type="OrthoDB" id="5512127at2"/>